<dbReference type="AlphaFoldDB" id="A0A560LZS0"/>
<dbReference type="EMBL" id="VITY01000004">
    <property type="protein sequence ID" value="TWC00906.1"/>
    <property type="molecule type" value="Genomic_DNA"/>
</dbReference>
<evidence type="ECO:0000313" key="2">
    <source>
        <dbReference type="Proteomes" id="UP000321304"/>
    </source>
</evidence>
<accession>A0A560LZS0</accession>
<gene>
    <name evidence="1" type="ORF">FBZ93_104179</name>
</gene>
<keyword evidence="2" id="KW-1185">Reference proteome</keyword>
<name>A0A560LZS0_9BRAD</name>
<protein>
    <submittedName>
        <fullName evidence="1">Uncharacterized protein</fullName>
    </submittedName>
</protein>
<evidence type="ECO:0000313" key="1">
    <source>
        <dbReference type="EMBL" id="TWC00906.1"/>
    </source>
</evidence>
<reference evidence="1 2" key="1">
    <citation type="submission" date="2019-06" db="EMBL/GenBank/DDBJ databases">
        <title>Genomic Encyclopedia of Type Strains, Phase IV (KMG-V): Genome sequencing to study the core and pangenomes of soil and plant-associated prokaryotes.</title>
        <authorList>
            <person name="Whitman W."/>
        </authorList>
    </citation>
    <scope>NUCLEOTIDE SEQUENCE [LARGE SCALE GENOMIC DNA]</scope>
    <source>
        <strain evidence="1 2">BR 10355</strain>
    </source>
</reference>
<sequence length="50" mass="5758">MRCPRWGVSSVRFDRFYVLIDVFTSHAKGSLGSLIRFSELGSMRKHGRNV</sequence>
<dbReference type="Proteomes" id="UP000321304">
    <property type="component" value="Unassembled WGS sequence"/>
</dbReference>
<organism evidence="1 2">
    <name type="scientific">Bradyrhizobium macuxiense</name>
    <dbReference type="NCBI Taxonomy" id="1755647"/>
    <lineage>
        <taxon>Bacteria</taxon>
        <taxon>Pseudomonadati</taxon>
        <taxon>Pseudomonadota</taxon>
        <taxon>Alphaproteobacteria</taxon>
        <taxon>Hyphomicrobiales</taxon>
        <taxon>Nitrobacteraceae</taxon>
        <taxon>Bradyrhizobium</taxon>
    </lineage>
</organism>
<comment type="caution">
    <text evidence="1">The sequence shown here is derived from an EMBL/GenBank/DDBJ whole genome shotgun (WGS) entry which is preliminary data.</text>
</comment>
<proteinExistence type="predicted"/>